<evidence type="ECO:0000313" key="8">
    <source>
        <dbReference type="Proteomes" id="UP000199448"/>
    </source>
</evidence>
<dbReference type="SUPFAM" id="SSF52096">
    <property type="entry name" value="ClpP/crotonase"/>
    <property type="match status" value="1"/>
</dbReference>
<feature type="domain" description="PDZ" evidence="6">
    <location>
        <begin position="82"/>
        <end position="165"/>
    </location>
</feature>
<evidence type="ECO:0000259" key="6">
    <source>
        <dbReference type="PROSITE" id="PS50106"/>
    </source>
</evidence>
<evidence type="ECO:0000256" key="4">
    <source>
        <dbReference type="ARBA" id="ARBA00022825"/>
    </source>
</evidence>
<protein>
    <submittedName>
        <fullName evidence="7">Carboxyl-terminal processing protease</fullName>
    </submittedName>
</protein>
<dbReference type="Proteomes" id="UP000199448">
    <property type="component" value="Unassembled WGS sequence"/>
</dbReference>
<keyword evidence="2 5" id="KW-0645">Protease</keyword>
<keyword evidence="3 5" id="KW-0378">Hydrolase</keyword>
<comment type="similarity">
    <text evidence="1 5">Belongs to the peptidase S41A family.</text>
</comment>
<dbReference type="SMART" id="SM00245">
    <property type="entry name" value="TSPc"/>
    <property type="match status" value="1"/>
</dbReference>
<organism evidence="7 8">
    <name type="scientific">Salinimicrobium catena</name>
    <dbReference type="NCBI Taxonomy" id="390640"/>
    <lineage>
        <taxon>Bacteria</taxon>
        <taxon>Pseudomonadati</taxon>
        <taxon>Bacteroidota</taxon>
        <taxon>Flavobacteriia</taxon>
        <taxon>Flavobacteriales</taxon>
        <taxon>Flavobacteriaceae</taxon>
        <taxon>Salinimicrobium</taxon>
    </lineage>
</organism>
<dbReference type="InterPro" id="IPR036034">
    <property type="entry name" value="PDZ_sf"/>
</dbReference>
<evidence type="ECO:0000313" key="7">
    <source>
        <dbReference type="EMBL" id="SEE40837.1"/>
    </source>
</evidence>
<dbReference type="Pfam" id="PF13180">
    <property type="entry name" value="PDZ_2"/>
    <property type="match status" value="1"/>
</dbReference>
<dbReference type="Gene3D" id="3.30.750.44">
    <property type="match status" value="1"/>
</dbReference>
<dbReference type="InterPro" id="IPR001478">
    <property type="entry name" value="PDZ"/>
</dbReference>
<dbReference type="PANTHER" id="PTHR32060:SF30">
    <property type="entry name" value="CARBOXY-TERMINAL PROCESSING PROTEASE CTPA"/>
    <property type="match status" value="1"/>
</dbReference>
<dbReference type="PROSITE" id="PS50106">
    <property type="entry name" value="PDZ"/>
    <property type="match status" value="1"/>
</dbReference>
<accession>A0A1H5IKZ0</accession>
<dbReference type="Gene3D" id="2.30.42.10">
    <property type="match status" value="1"/>
</dbReference>
<dbReference type="EMBL" id="FNUG01000001">
    <property type="protein sequence ID" value="SEE40837.1"/>
    <property type="molecule type" value="Genomic_DNA"/>
</dbReference>
<dbReference type="Gene3D" id="3.90.226.10">
    <property type="entry name" value="2-enoyl-CoA Hydratase, Chain A, domain 1"/>
    <property type="match status" value="1"/>
</dbReference>
<dbReference type="GO" id="GO:0004175">
    <property type="term" value="F:endopeptidase activity"/>
    <property type="evidence" value="ECO:0007669"/>
    <property type="project" value="TreeGrafter"/>
</dbReference>
<gene>
    <name evidence="7" type="ORF">SAMN04488034_101460</name>
</gene>
<proteinExistence type="inferred from homology"/>
<dbReference type="GO" id="GO:0006508">
    <property type="term" value="P:proteolysis"/>
    <property type="evidence" value="ECO:0007669"/>
    <property type="project" value="UniProtKB-KW"/>
</dbReference>
<dbReference type="AlphaFoldDB" id="A0A1H5IKZ0"/>
<dbReference type="GO" id="GO:0008236">
    <property type="term" value="F:serine-type peptidase activity"/>
    <property type="evidence" value="ECO:0007669"/>
    <property type="project" value="UniProtKB-KW"/>
</dbReference>
<evidence type="ECO:0000256" key="2">
    <source>
        <dbReference type="ARBA" id="ARBA00022670"/>
    </source>
</evidence>
<dbReference type="InterPro" id="IPR005151">
    <property type="entry name" value="Tail-specific_protease"/>
</dbReference>
<keyword evidence="8" id="KW-1185">Reference proteome</keyword>
<dbReference type="SMART" id="SM00228">
    <property type="entry name" value="PDZ"/>
    <property type="match status" value="1"/>
</dbReference>
<dbReference type="GO" id="GO:0030288">
    <property type="term" value="C:outer membrane-bounded periplasmic space"/>
    <property type="evidence" value="ECO:0007669"/>
    <property type="project" value="TreeGrafter"/>
</dbReference>
<reference evidence="7 8" key="1">
    <citation type="submission" date="2016-10" db="EMBL/GenBank/DDBJ databases">
        <authorList>
            <person name="de Groot N.N."/>
        </authorList>
    </citation>
    <scope>NUCLEOTIDE SEQUENCE [LARGE SCALE GENOMIC DNA]</scope>
    <source>
        <strain evidence="7 8">DSM 23553</strain>
    </source>
</reference>
<dbReference type="CDD" id="cd06782">
    <property type="entry name" value="cpPDZ_CPP-like"/>
    <property type="match status" value="1"/>
</dbReference>
<name>A0A1H5IKZ0_9FLAO</name>
<dbReference type="InterPro" id="IPR004447">
    <property type="entry name" value="Peptidase_S41A"/>
</dbReference>
<evidence type="ECO:0000256" key="3">
    <source>
        <dbReference type="ARBA" id="ARBA00022801"/>
    </source>
</evidence>
<dbReference type="RefSeq" id="WP_093111316.1">
    <property type="nucleotide sequence ID" value="NZ_FNGG01000001.1"/>
</dbReference>
<dbReference type="CDD" id="cd07560">
    <property type="entry name" value="Peptidase_S41_CPP"/>
    <property type="match status" value="1"/>
</dbReference>
<dbReference type="OrthoDB" id="9812068at2"/>
<dbReference type="NCBIfam" id="TIGR00225">
    <property type="entry name" value="prc"/>
    <property type="match status" value="1"/>
</dbReference>
<dbReference type="Pfam" id="PF03572">
    <property type="entry name" value="Peptidase_S41"/>
    <property type="match status" value="1"/>
</dbReference>
<dbReference type="GO" id="GO:0007165">
    <property type="term" value="P:signal transduction"/>
    <property type="evidence" value="ECO:0007669"/>
    <property type="project" value="TreeGrafter"/>
</dbReference>
<dbReference type="PANTHER" id="PTHR32060">
    <property type="entry name" value="TAIL-SPECIFIC PROTEASE"/>
    <property type="match status" value="1"/>
</dbReference>
<keyword evidence="4 5" id="KW-0720">Serine protease</keyword>
<sequence>MNRNHTRRLGVVATVLVLFFSTISFKADFFEIAKQLEIFTTLFKELNLNYVDETNPAELMDTAINAMLEDLDPYTHYWNEQEVQAARINNAGEYTGIGATVGIRNNKITIIEPYQDYPADKAGLKAGDEIIKIGDVTVADFTEDAGELLKGAPNSRVELTYNRQGEIKKTVLTRGAIEIKAVPFYKLIGDNTGYIVLSQFNRNASAETVQAFRELKEQGAEKIILDLRGNPGGLLSEAINVANIFIPEGELITSTKSAVEKYNQTFFTTRKAIDSEIPLAVLINGRSASASEIVAGALQDLDRAVVIGARSFGKGLVQRPKDLTYGTQLKVTISRYYTPSGRCIQALDYQNRDEEGNAIRFSQEDYNEFKTRNGRKVYDGGGISPDIKLETSEYSSITNAILQQNSIFDYATDYYYSHDLSSPEALDLSQTDFNDFKKFLASTDFDYQTFTEKQLSELKKAAALEGFDDEIAQDYKEIEKTIQTSKQQAIEDKKEEIISLLSDEIIKRYFYKEGLYKYYVENNPEIRKARTVLNDPAEYNKILQ</sequence>
<evidence type="ECO:0000256" key="1">
    <source>
        <dbReference type="ARBA" id="ARBA00009179"/>
    </source>
</evidence>
<evidence type="ECO:0000256" key="5">
    <source>
        <dbReference type="RuleBase" id="RU004404"/>
    </source>
</evidence>
<dbReference type="InterPro" id="IPR029045">
    <property type="entry name" value="ClpP/crotonase-like_dom_sf"/>
</dbReference>
<dbReference type="SUPFAM" id="SSF50156">
    <property type="entry name" value="PDZ domain-like"/>
    <property type="match status" value="1"/>
</dbReference>
<dbReference type="STRING" id="390640.SAMN04488034_101460"/>